<dbReference type="Gene3D" id="1.20.5.1930">
    <property type="match status" value="1"/>
</dbReference>
<sequence length="385" mass="40927">MLFRLLVPDPGSPRAAARDRLADVIAIVVALLYGSTMMLLGDTRQPGAAIPWQLDLTIGVAGAGALLVRRRWPLALVIALLPFGAVSVAVTGPILVALFSAAIRLRLPLLLGLGAVNVLTSGVYYLLQQHPAFDVWVDYLVRFLVTAAALGWGQFVQAYRRLTTSLREHAARLEAEQHLREEQARLAERARIAREMHDVLAHRMSLISLHAGALEVRDTLRPEELTVAAGAIRTSAHEALEELRAVVGVPRGRPEPPQPGLADIDDLVASVRAAGMVVGFDSAVPVDGPPVVLGRTAYRIVQEGLTNARKHGSEPTAAVRMEGGAGHGLRITISNPISGTPIAASSSAGLGLVGIGERVALAGGDFRYGSHDGVFRLEAELPWPA</sequence>
<keyword evidence="3" id="KW-0597">Phosphoprotein</keyword>
<reference evidence="11 12" key="1">
    <citation type="submission" date="2023-06" db="EMBL/GenBank/DDBJ databases">
        <authorList>
            <person name="Yushchuk O."/>
            <person name="Binda E."/>
            <person name="Ruckert-Reed C."/>
            <person name="Fedorenko V."/>
            <person name="Kalinowski J."/>
            <person name="Marinelli F."/>
        </authorList>
    </citation>
    <scope>NUCLEOTIDE SEQUENCE [LARGE SCALE GENOMIC DNA]</scope>
    <source>
        <strain evidence="11 12">NRRL 3884</strain>
    </source>
</reference>
<evidence type="ECO:0000256" key="6">
    <source>
        <dbReference type="ARBA" id="ARBA00022777"/>
    </source>
</evidence>
<keyword evidence="9" id="KW-1133">Transmembrane helix</keyword>
<keyword evidence="9" id="KW-0472">Membrane</keyword>
<dbReference type="SUPFAM" id="SSF55874">
    <property type="entry name" value="ATPase domain of HSP90 chaperone/DNA topoisomerase II/histidine kinase"/>
    <property type="match status" value="1"/>
</dbReference>
<feature type="transmembrane region" description="Helical" evidence="9">
    <location>
        <begin position="107"/>
        <end position="127"/>
    </location>
</feature>
<dbReference type="PANTHER" id="PTHR24421:SF10">
    <property type="entry name" value="NITRATE_NITRITE SENSOR PROTEIN NARQ"/>
    <property type="match status" value="1"/>
</dbReference>
<proteinExistence type="predicted"/>
<protein>
    <recommendedName>
        <fullName evidence="2">histidine kinase</fullName>
        <ecNumber evidence="2">2.7.13.3</ecNumber>
    </recommendedName>
</protein>
<dbReference type="InterPro" id="IPR050482">
    <property type="entry name" value="Sensor_HK_TwoCompSys"/>
</dbReference>
<feature type="transmembrane region" description="Helical" evidence="9">
    <location>
        <begin position="74"/>
        <end position="100"/>
    </location>
</feature>
<name>A0ABY8W7K4_9ACTN</name>
<feature type="transmembrane region" description="Helical" evidence="9">
    <location>
        <begin position="20"/>
        <end position="40"/>
    </location>
</feature>
<evidence type="ECO:0000313" key="12">
    <source>
        <dbReference type="Proteomes" id="UP001240150"/>
    </source>
</evidence>
<dbReference type="CDD" id="cd16917">
    <property type="entry name" value="HATPase_UhpB-NarQ-NarX-like"/>
    <property type="match status" value="1"/>
</dbReference>
<keyword evidence="12" id="KW-1185">Reference proteome</keyword>
<gene>
    <name evidence="11" type="ORF">ACTOB_005806</name>
</gene>
<feature type="domain" description="Signal transduction histidine kinase subgroup 3 dimerisation and phosphoacceptor" evidence="10">
    <location>
        <begin position="188"/>
        <end position="251"/>
    </location>
</feature>
<evidence type="ECO:0000256" key="5">
    <source>
        <dbReference type="ARBA" id="ARBA00022741"/>
    </source>
</evidence>
<evidence type="ECO:0000256" key="3">
    <source>
        <dbReference type="ARBA" id="ARBA00022553"/>
    </source>
</evidence>
<evidence type="ECO:0000256" key="9">
    <source>
        <dbReference type="SAM" id="Phobius"/>
    </source>
</evidence>
<evidence type="ECO:0000256" key="1">
    <source>
        <dbReference type="ARBA" id="ARBA00000085"/>
    </source>
</evidence>
<keyword evidence="9" id="KW-0812">Transmembrane</keyword>
<dbReference type="EMBL" id="CP126980">
    <property type="protein sequence ID" value="WIM93816.1"/>
    <property type="molecule type" value="Genomic_DNA"/>
</dbReference>
<evidence type="ECO:0000256" key="7">
    <source>
        <dbReference type="ARBA" id="ARBA00022840"/>
    </source>
</evidence>
<keyword evidence="4" id="KW-0808">Transferase</keyword>
<dbReference type="EC" id="2.7.13.3" evidence="2"/>
<dbReference type="Gene3D" id="3.30.565.10">
    <property type="entry name" value="Histidine kinase-like ATPase, C-terminal domain"/>
    <property type="match status" value="1"/>
</dbReference>
<evidence type="ECO:0000313" key="11">
    <source>
        <dbReference type="EMBL" id="WIM93816.1"/>
    </source>
</evidence>
<dbReference type="RefSeq" id="WP_284915020.1">
    <property type="nucleotide sequence ID" value="NZ_CP126980.1"/>
</dbReference>
<keyword evidence="7" id="KW-0067">ATP-binding</keyword>
<dbReference type="Pfam" id="PF07730">
    <property type="entry name" value="HisKA_3"/>
    <property type="match status" value="1"/>
</dbReference>
<keyword evidence="5" id="KW-0547">Nucleotide-binding</keyword>
<dbReference type="InterPro" id="IPR011712">
    <property type="entry name" value="Sig_transdc_His_kin_sub3_dim/P"/>
</dbReference>
<comment type="catalytic activity">
    <reaction evidence="1">
        <text>ATP + protein L-histidine = ADP + protein N-phospho-L-histidine.</text>
        <dbReference type="EC" id="2.7.13.3"/>
    </reaction>
</comment>
<dbReference type="GO" id="GO:0016301">
    <property type="term" value="F:kinase activity"/>
    <property type="evidence" value="ECO:0007669"/>
    <property type="project" value="UniProtKB-KW"/>
</dbReference>
<keyword evidence="6 11" id="KW-0418">Kinase</keyword>
<keyword evidence="8" id="KW-0902">Two-component regulatory system</keyword>
<organism evidence="11 12">
    <name type="scientific">Actinoplanes oblitus</name>
    <dbReference type="NCBI Taxonomy" id="3040509"/>
    <lineage>
        <taxon>Bacteria</taxon>
        <taxon>Bacillati</taxon>
        <taxon>Actinomycetota</taxon>
        <taxon>Actinomycetes</taxon>
        <taxon>Micromonosporales</taxon>
        <taxon>Micromonosporaceae</taxon>
        <taxon>Actinoplanes</taxon>
    </lineage>
</organism>
<dbReference type="Proteomes" id="UP001240150">
    <property type="component" value="Chromosome"/>
</dbReference>
<evidence type="ECO:0000256" key="8">
    <source>
        <dbReference type="ARBA" id="ARBA00023012"/>
    </source>
</evidence>
<dbReference type="InterPro" id="IPR036890">
    <property type="entry name" value="HATPase_C_sf"/>
</dbReference>
<feature type="transmembrane region" description="Helical" evidence="9">
    <location>
        <begin position="139"/>
        <end position="159"/>
    </location>
</feature>
<evidence type="ECO:0000256" key="2">
    <source>
        <dbReference type="ARBA" id="ARBA00012438"/>
    </source>
</evidence>
<accession>A0ABY8W7K4</accession>
<evidence type="ECO:0000259" key="10">
    <source>
        <dbReference type="Pfam" id="PF07730"/>
    </source>
</evidence>
<evidence type="ECO:0000256" key="4">
    <source>
        <dbReference type="ARBA" id="ARBA00022679"/>
    </source>
</evidence>
<dbReference type="PANTHER" id="PTHR24421">
    <property type="entry name" value="NITRATE/NITRITE SENSOR PROTEIN NARX-RELATED"/>
    <property type="match status" value="1"/>
</dbReference>
<feature type="transmembrane region" description="Helical" evidence="9">
    <location>
        <begin position="52"/>
        <end position="68"/>
    </location>
</feature>